<dbReference type="Proteomes" id="UP000799767">
    <property type="component" value="Unassembled WGS sequence"/>
</dbReference>
<feature type="compositionally biased region" description="Low complexity" evidence="1">
    <location>
        <begin position="610"/>
        <end position="620"/>
    </location>
</feature>
<proteinExistence type="predicted"/>
<sequence length="670" mass="72039">MGNGLTSSRQPAACLGDLSLSLSPRPLPFVSHPLRHHSSTHHSTHVLLPPIALALASPVKAAMAEIEPERDRPASLLPRWPSLSANLVTILNPFAADANNKPAPDASNAGPKRPSFISSFFSPQPPSQSSDPRDDDDSIMFAEPDTRSNSDEGSREGSVDDEVARKAKRCNRPKTSYSICHPPPASTTRQKLHRRPRSLLQLHRLSSHARPSPAFEVIPSANYSVRLTRAITKLFPTRHARCASDLVVLKAEAYSSLESDEERDASDIIALICTGRKDDAHAGSRAKICFADGREWEAYTTLTGGYELFTTDEHGLGVTVRWVPKKCKESGRKKFNFSTISPNSRRHPVIATLDRARVDINDTFKIPNASAATPLSTPRQAATPLADTMAEEAEETDQCETDDRLREVIAVSSMWVTFKEGWSPTFKYDEKERDIVPSLPRSPSLQATPARGGASSTSLVPNSPVPSGSGSPVLEKRMSMGSSSSVNLFRKGSIFGRSNPQLITNDDSGSAPPSPNPQSPTKTGRSRADSASTVLVHRAASNRMRNTASTRPEGLASQPETREPSSPVGAAGVHVDDGGLPLRKAESVARPILPPPPESQNSVDGRGGSKSKNGSSASRSRQLKSAENGKREGSATSDNTTSSRGALNKPPLKPVKKKKGGFRRLLCGNG</sequence>
<feature type="compositionally biased region" description="Polar residues" evidence="1">
    <location>
        <begin position="519"/>
        <end position="533"/>
    </location>
</feature>
<feature type="region of interest" description="Disordered" evidence="1">
    <location>
        <begin position="437"/>
        <end position="479"/>
    </location>
</feature>
<feature type="compositionally biased region" description="Basic and acidic residues" evidence="1">
    <location>
        <begin position="144"/>
        <end position="165"/>
    </location>
</feature>
<evidence type="ECO:0000313" key="2">
    <source>
        <dbReference type="EMBL" id="KAF2478512.1"/>
    </source>
</evidence>
<dbReference type="OrthoDB" id="5404323at2759"/>
<keyword evidence="3" id="KW-1185">Reference proteome</keyword>
<organism evidence="2 3">
    <name type="scientific">Neohortaea acidophila</name>
    <dbReference type="NCBI Taxonomy" id="245834"/>
    <lineage>
        <taxon>Eukaryota</taxon>
        <taxon>Fungi</taxon>
        <taxon>Dikarya</taxon>
        <taxon>Ascomycota</taxon>
        <taxon>Pezizomycotina</taxon>
        <taxon>Dothideomycetes</taxon>
        <taxon>Dothideomycetidae</taxon>
        <taxon>Mycosphaerellales</taxon>
        <taxon>Teratosphaeriaceae</taxon>
        <taxon>Neohortaea</taxon>
    </lineage>
</organism>
<evidence type="ECO:0000313" key="3">
    <source>
        <dbReference type="Proteomes" id="UP000799767"/>
    </source>
</evidence>
<feature type="compositionally biased region" description="Polar residues" evidence="1">
    <location>
        <begin position="497"/>
        <end position="508"/>
    </location>
</feature>
<dbReference type="GeneID" id="54475988"/>
<feature type="region of interest" description="Disordered" evidence="1">
    <location>
        <begin position="497"/>
        <end position="670"/>
    </location>
</feature>
<feature type="compositionally biased region" description="Polar residues" evidence="1">
    <location>
        <begin position="634"/>
        <end position="645"/>
    </location>
</feature>
<feature type="compositionally biased region" description="Low complexity" evidence="1">
    <location>
        <begin position="99"/>
        <end position="130"/>
    </location>
</feature>
<feature type="region of interest" description="Disordered" evidence="1">
    <location>
        <begin position="99"/>
        <end position="195"/>
    </location>
</feature>
<dbReference type="AlphaFoldDB" id="A0A6A6PEZ5"/>
<reference evidence="2" key="1">
    <citation type="journal article" date="2020" name="Stud. Mycol.">
        <title>101 Dothideomycetes genomes: a test case for predicting lifestyles and emergence of pathogens.</title>
        <authorList>
            <person name="Haridas S."/>
            <person name="Albert R."/>
            <person name="Binder M."/>
            <person name="Bloem J."/>
            <person name="Labutti K."/>
            <person name="Salamov A."/>
            <person name="Andreopoulos B."/>
            <person name="Baker S."/>
            <person name="Barry K."/>
            <person name="Bills G."/>
            <person name="Bluhm B."/>
            <person name="Cannon C."/>
            <person name="Castanera R."/>
            <person name="Culley D."/>
            <person name="Daum C."/>
            <person name="Ezra D."/>
            <person name="Gonzalez J."/>
            <person name="Henrissat B."/>
            <person name="Kuo A."/>
            <person name="Liang C."/>
            <person name="Lipzen A."/>
            <person name="Lutzoni F."/>
            <person name="Magnuson J."/>
            <person name="Mondo S."/>
            <person name="Nolan M."/>
            <person name="Ohm R."/>
            <person name="Pangilinan J."/>
            <person name="Park H.-J."/>
            <person name="Ramirez L."/>
            <person name="Alfaro M."/>
            <person name="Sun H."/>
            <person name="Tritt A."/>
            <person name="Yoshinaga Y."/>
            <person name="Zwiers L.-H."/>
            <person name="Turgeon B."/>
            <person name="Goodwin S."/>
            <person name="Spatafora J."/>
            <person name="Crous P."/>
            <person name="Grigoriev I."/>
        </authorList>
    </citation>
    <scope>NUCLEOTIDE SEQUENCE</scope>
    <source>
        <strain evidence="2">CBS 113389</strain>
    </source>
</reference>
<protein>
    <submittedName>
        <fullName evidence="2">Uncharacterized protein</fullName>
    </submittedName>
</protein>
<gene>
    <name evidence="2" type="ORF">BDY17DRAFT_306071</name>
</gene>
<accession>A0A6A6PEZ5</accession>
<dbReference type="EMBL" id="MU001644">
    <property type="protein sequence ID" value="KAF2478512.1"/>
    <property type="molecule type" value="Genomic_DNA"/>
</dbReference>
<name>A0A6A6PEZ5_9PEZI</name>
<evidence type="ECO:0000256" key="1">
    <source>
        <dbReference type="SAM" id="MobiDB-lite"/>
    </source>
</evidence>
<feature type="compositionally biased region" description="Low complexity" evidence="1">
    <location>
        <begin position="458"/>
        <end position="473"/>
    </location>
</feature>
<dbReference type="RefSeq" id="XP_033585082.1">
    <property type="nucleotide sequence ID" value="XM_033734986.1"/>
</dbReference>